<comment type="caution">
    <text evidence="5">The sequence shown here is derived from an EMBL/GenBank/DDBJ whole genome shotgun (WGS) entry which is preliminary data.</text>
</comment>
<evidence type="ECO:0000313" key="6">
    <source>
        <dbReference type="Proteomes" id="UP001374579"/>
    </source>
</evidence>
<feature type="chain" id="PRO_5043053922" evidence="4">
    <location>
        <begin position="22"/>
        <end position="686"/>
    </location>
</feature>
<feature type="signal peptide" evidence="4">
    <location>
        <begin position="1"/>
        <end position="21"/>
    </location>
</feature>
<keyword evidence="4" id="KW-0732">Signal</keyword>
<dbReference type="PROSITE" id="PS51450">
    <property type="entry name" value="LRR"/>
    <property type="match status" value="5"/>
</dbReference>
<feature type="compositionally biased region" description="Basic residues" evidence="3">
    <location>
        <begin position="633"/>
        <end position="673"/>
    </location>
</feature>
<dbReference type="SMART" id="SM00369">
    <property type="entry name" value="LRR_TYP"/>
    <property type="match status" value="12"/>
</dbReference>
<dbReference type="InterPro" id="IPR050333">
    <property type="entry name" value="SLRP"/>
</dbReference>
<dbReference type="InterPro" id="IPR032675">
    <property type="entry name" value="LRR_dom_sf"/>
</dbReference>
<dbReference type="InterPro" id="IPR003591">
    <property type="entry name" value="Leu-rich_rpt_typical-subtyp"/>
</dbReference>
<dbReference type="PANTHER" id="PTHR45712">
    <property type="entry name" value="AGAP008170-PA"/>
    <property type="match status" value="1"/>
</dbReference>
<organism evidence="5 6">
    <name type="scientific">Littorina saxatilis</name>
    <dbReference type="NCBI Taxonomy" id="31220"/>
    <lineage>
        <taxon>Eukaryota</taxon>
        <taxon>Metazoa</taxon>
        <taxon>Spiralia</taxon>
        <taxon>Lophotrochozoa</taxon>
        <taxon>Mollusca</taxon>
        <taxon>Gastropoda</taxon>
        <taxon>Caenogastropoda</taxon>
        <taxon>Littorinimorpha</taxon>
        <taxon>Littorinoidea</taxon>
        <taxon>Littorinidae</taxon>
        <taxon>Littorina</taxon>
    </lineage>
</organism>
<keyword evidence="1" id="KW-0433">Leucine-rich repeat</keyword>
<sequence length="686" mass="77861">MATTLQRVLFTLAIVVTVSQAAPSRSSKCPSRCVSCSNGIAECSKRSLITPPKDFPSGIRTIVMDNNHLRVLGTRSFQKLGNVEVLRLKGNKVRVVKKAAFAKLPKLMTLDLSNNQLVKIYSKGFEGMRNLQTLSLQDNRIRSIARIFDYTPRLFQLNLAFNKLRAIGKNDLKVPTRIHYLDLRDNRITKIHPEAFLHLETLRYLFLNKNPLVTVPDMKFSTNVLQLVDFDNCKLTHVPTTMPSSVSDFRLSDNNIMQINDTDFANMTHLRLLALNNNQLHFVANRALDGLTGLEELWLRNNKLVYVPRRIPDNLQKLYMDSNMIQEIEDGLFTNTSRLHYINVENNKINGIHNQTFKGLRFLKSVNFRSNRLRVIESGTFSALRNLSTLSLSNNPLEKIEDGAFHDLGNLTSLHLDMCGERITLEQNFLPEMPNLKTLSMMNSPGLGKAFVKMIEETPMVPLKHLKDVDLTYNDIHTMSPNIQEVFPALDALSIDGNSWLCDTRLAWLRDWMVHSDIKFSKYEPVICEQPYTLKSREIRDLDADEFAEVAPEPQTPSQEEYDRMMRDKSIADNAPVADAPADNLRVADSLSDKPQAADGNNLVPYNMREDPALAAVTPIGPTTPAPESPTTKRLRKHRKHRKGGKKRGQRKGKGKGRKRRGKKGKGRKRRNKNSKDANTVVEKST</sequence>
<dbReference type="InterPro" id="IPR001611">
    <property type="entry name" value="Leu-rich_rpt"/>
</dbReference>
<evidence type="ECO:0000256" key="2">
    <source>
        <dbReference type="ARBA" id="ARBA00022737"/>
    </source>
</evidence>
<protein>
    <submittedName>
        <fullName evidence="5">Uncharacterized protein</fullName>
    </submittedName>
</protein>
<evidence type="ECO:0000313" key="5">
    <source>
        <dbReference type="EMBL" id="KAK7093717.1"/>
    </source>
</evidence>
<dbReference type="PRINTS" id="PR00019">
    <property type="entry name" value="LEURICHRPT"/>
</dbReference>
<accession>A0AAN9AV84</accession>
<dbReference type="SMART" id="SM00365">
    <property type="entry name" value="LRR_SD22"/>
    <property type="match status" value="6"/>
</dbReference>
<dbReference type="AlphaFoldDB" id="A0AAN9AV84"/>
<evidence type="ECO:0000256" key="4">
    <source>
        <dbReference type="SAM" id="SignalP"/>
    </source>
</evidence>
<feature type="region of interest" description="Disordered" evidence="3">
    <location>
        <begin position="616"/>
        <end position="686"/>
    </location>
</feature>
<dbReference type="EMBL" id="JBAMIC010000019">
    <property type="protein sequence ID" value="KAK7093717.1"/>
    <property type="molecule type" value="Genomic_DNA"/>
</dbReference>
<dbReference type="Proteomes" id="UP001374579">
    <property type="component" value="Unassembled WGS sequence"/>
</dbReference>
<keyword evidence="6" id="KW-1185">Reference proteome</keyword>
<reference evidence="5 6" key="1">
    <citation type="submission" date="2024-02" db="EMBL/GenBank/DDBJ databases">
        <title>Chromosome-scale genome assembly of the rough periwinkle Littorina saxatilis.</title>
        <authorList>
            <person name="De Jode A."/>
            <person name="Faria R."/>
            <person name="Formenti G."/>
            <person name="Sims Y."/>
            <person name="Smith T.P."/>
            <person name="Tracey A."/>
            <person name="Wood J.M.D."/>
            <person name="Zagrodzka Z.B."/>
            <person name="Johannesson K."/>
            <person name="Butlin R.K."/>
            <person name="Leder E.H."/>
        </authorList>
    </citation>
    <scope>NUCLEOTIDE SEQUENCE [LARGE SCALE GENOMIC DNA]</scope>
    <source>
        <strain evidence="5">Snail1</strain>
        <tissue evidence="5">Muscle</tissue>
    </source>
</reference>
<evidence type="ECO:0000256" key="3">
    <source>
        <dbReference type="SAM" id="MobiDB-lite"/>
    </source>
</evidence>
<dbReference type="PANTHER" id="PTHR45712:SF31">
    <property type="entry name" value="PODOCAN"/>
    <property type="match status" value="1"/>
</dbReference>
<proteinExistence type="predicted"/>
<dbReference type="SUPFAM" id="SSF52058">
    <property type="entry name" value="L domain-like"/>
    <property type="match status" value="2"/>
</dbReference>
<dbReference type="Gene3D" id="3.80.10.10">
    <property type="entry name" value="Ribonuclease Inhibitor"/>
    <property type="match status" value="5"/>
</dbReference>
<gene>
    <name evidence="5" type="ORF">V1264_007413</name>
</gene>
<keyword evidence="2" id="KW-0677">Repeat</keyword>
<name>A0AAN9AV84_9CAEN</name>
<evidence type="ECO:0000256" key="1">
    <source>
        <dbReference type="ARBA" id="ARBA00022614"/>
    </source>
</evidence>
<dbReference type="Pfam" id="PF13855">
    <property type="entry name" value="LRR_8"/>
    <property type="match status" value="4"/>
</dbReference>